<feature type="domain" description="Initiator Rep protein WH1" evidence="2">
    <location>
        <begin position="14"/>
        <end position="156"/>
    </location>
</feature>
<comment type="similarity">
    <text evidence="1">Belongs to the initiator RepB protein family.</text>
</comment>
<dbReference type="Gene3D" id="1.10.10.10">
    <property type="entry name" value="Winged helix-like DNA-binding domain superfamily/Winged helix DNA-binding domain"/>
    <property type="match status" value="2"/>
</dbReference>
<evidence type="ECO:0000256" key="1">
    <source>
        <dbReference type="ARBA" id="ARBA00038283"/>
    </source>
</evidence>
<dbReference type="GO" id="GO:0003887">
    <property type="term" value="F:DNA-directed DNA polymerase activity"/>
    <property type="evidence" value="ECO:0007669"/>
    <property type="project" value="InterPro"/>
</dbReference>
<dbReference type="PROSITE" id="PS51257">
    <property type="entry name" value="PROKAR_LIPOPROTEIN"/>
    <property type="match status" value="1"/>
</dbReference>
<dbReference type="AlphaFoldDB" id="A0A415G2J3"/>
<dbReference type="GeneID" id="75049921"/>
<dbReference type="InterPro" id="IPR000525">
    <property type="entry name" value="Initiator_Rep_WH1"/>
</dbReference>
<dbReference type="Pfam" id="PF21205">
    <property type="entry name" value="Rep3_C"/>
    <property type="match status" value="1"/>
</dbReference>
<sequence>MKRELNTKESVRTVTSNQFITACGLEGISLKARKLLYIAISQSKKTDTEFYEYEIGVKEFADLMGIAPTHVYQEADVVTDELMRGFVKIQEKNNKSWRKYQLFDMCQYTENGSIRFEISKQMTDFLLNLTGNFSQPLLYDFLKMRSPYSMAIWHLMQMKMKSKKLGVTATTSFDISLAELRKVTGCIDKLKQVGEFKKRVLDKALREIFDCAGVKITYQNIKVGRTVEGFRFFAEGVAHIDLSKIPLAEQERIQANAERIKKGEPLQ</sequence>
<dbReference type="EMBL" id="QRNJ01000128">
    <property type="protein sequence ID" value="RHK31810.1"/>
    <property type="molecule type" value="Genomic_DNA"/>
</dbReference>
<organism evidence="3 4">
    <name type="scientific">Anaerobutyricum hallii</name>
    <dbReference type="NCBI Taxonomy" id="39488"/>
    <lineage>
        <taxon>Bacteria</taxon>
        <taxon>Bacillati</taxon>
        <taxon>Bacillota</taxon>
        <taxon>Clostridia</taxon>
        <taxon>Lachnospirales</taxon>
        <taxon>Lachnospiraceae</taxon>
        <taxon>Anaerobutyricum</taxon>
    </lineage>
</organism>
<protein>
    <submittedName>
        <fullName evidence="3">RepB family plasmid replication initiator protein</fullName>
    </submittedName>
</protein>
<dbReference type="RefSeq" id="WP_005349611.1">
    <property type="nucleotide sequence ID" value="NZ_CP073282.1"/>
</dbReference>
<dbReference type="Pfam" id="PF01051">
    <property type="entry name" value="Rep3_N"/>
    <property type="match status" value="1"/>
</dbReference>
<accession>A0A415G2J3</accession>
<name>A0A415G2J3_9FIRM</name>
<comment type="caution">
    <text evidence="3">The sequence shown here is derived from an EMBL/GenBank/DDBJ whole genome shotgun (WGS) entry which is preliminary data.</text>
</comment>
<evidence type="ECO:0000313" key="3">
    <source>
        <dbReference type="EMBL" id="RHK31810.1"/>
    </source>
</evidence>
<dbReference type="Proteomes" id="UP000283497">
    <property type="component" value="Unassembled WGS sequence"/>
</dbReference>
<gene>
    <name evidence="3" type="ORF">DW068_17155</name>
</gene>
<dbReference type="SUPFAM" id="SSF46785">
    <property type="entry name" value="Winged helix' DNA-binding domain"/>
    <property type="match status" value="2"/>
</dbReference>
<evidence type="ECO:0000259" key="2">
    <source>
        <dbReference type="Pfam" id="PF01051"/>
    </source>
</evidence>
<dbReference type="InterPro" id="IPR036388">
    <property type="entry name" value="WH-like_DNA-bd_sf"/>
</dbReference>
<dbReference type="GO" id="GO:0006270">
    <property type="term" value="P:DNA replication initiation"/>
    <property type="evidence" value="ECO:0007669"/>
    <property type="project" value="InterPro"/>
</dbReference>
<dbReference type="InterPro" id="IPR036390">
    <property type="entry name" value="WH_DNA-bd_sf"/>
</dbReference>
<reference evidence="3 4" key="1">
    <citation type="submission" date="2018-08" db="EMBL/GenBank/DDBJ databases">
        <title>A genome reference for cultivated species of the human gut microbiota.</title>
        <authorList>
            <person name="Zou Y."/>
            <person name="Xue W."/>
            <person name="Luo G."/>
        </authorList>
    </citation>
    <scope>NUCLEOTIDE SEQUENCE [LARGE SCALE GENOMIC DNA]</scope>
    <source>
        <strain evidence="3 4">AF45-14BH</strain>
    </source>
</reference>
<proteinExistence type="inferred from homology"/>
<evidence type="ECO:0000313" key="4">
    <source>
        <dbReference type="Proteomes" id="UP000283497"/>
    </source>
</evidence>